<dbReference type="PANTHER" id="PTHR13673">
    <property type="entry name" value="ESOPHAGEAL CANCER ASSOCIATED PROTEIN"/>
    <property type="match status" value="1"/>
</dbReference>
<dbReference type="Proteomes" id="UP000652761">
    <property type="component" value="Unassembled WGS sequence"/>
</dbReference>
<proteinExistence type="inferred from homology"/>
<keyword evidence="4" id="KW-0967">Endosome</keyword>
<sequence length="112" mass="12311">VDFGDEREQHLEFLVMCRSAFRNIDELKEFFIHSSNLLAMKAIKAVNEYQLFVKACIAFNEVTIPSISANSSRLNLYLETAEIALSGGLVSHVDGLLDSAITCLENTSPSAG</sequence>
<dbReference type="OrthoDB" id="1734063at2759"/>
<dbReference type="GO" id="GO:0005768">
    <property type="term" value="C:endosome"/>
    <property type="evidence" value="ECO:0007669"/>
    <property type="project" value="UniProtKB-SubCell"/>
</dbReference>
<feature type="non-terminal residue" evidence="6">
    <location>
        <position position="1"/>
    </location>
</feature>
<evidence type="ECO:0000313" key="7">
    <source>
        <dbReference type="Proteomes" id="UP000652761"/>
    </source>
</evidence>
<dbReference type="AlphaFoldDB" id="A0A843TRL3"/>
<comment type="subcellular location">
    <subcellularLocation>
        <location evidence="1">Endosome</location>
    </subcellularLocation>
</comment>
<dbReference type="GO" id="GO:0015031">
    <property type="term" value="P:protein transport"/>
    <property type="evidence" value="ECO:0007669"/>
    <property type="project" value="UniProtKB-KW"/>
</dbReference>
<reference evidence="6" key="1">
    <citation type="submission" date="2017-07" db="EMBL/GenBank/DDBJ databases">
        <title>Taro Niue Genome Assembly and Annotation.</title>
        <authorList>
            <person name="Atibalentja N."/>
            <person name="Keating K."/>
            <person name="Fields C.J."/>
        </authorList>
    </citation>
    <scope>NUCLEOTIDE SEQUENCE</scope>
    <source>
        <strain evidence="6">Niue_2</strain>
        <tissue evidence="6">Leaf</tissue>
    </source>
</reference>
<keyword evidence="7" id="KW-1185">Reference proteome</keyword>
<comment type="caution">
    <text evidence="6">The sequence shown here is derived from an EMBL/GenBank/DDBJ whole genome shotgun (WGS) entry which is preliminary data.</text>
</comment>
<evidence type="ECO:0000256" key="4">
    <source>
        <dbReference type="ARBA" id="ARBA00022753"/>
    </source>
</evidence>
<comment type="similarity">
    <text evidence="2">Belongs to the VPS35L family.</text>
</comment>
<protein>
    <submittedName>
        <fullName evidence="6">Uncharacterized protein</fullName>
    </submittedName>
</protein>
<evidence type="ECO:0000256" key="3">
    <source>
        <dbReference type="ARBA" id="ARBA00022448"/>
    </source>
</evidence>
<evidence type="ECO:0000256" key="2">
    <source>
        <dbReference type="ARBA" id="ARBA00010704"/>
    </source>
</evidence>
<dbReference type="GO" id="GO:0032456">
    <property type="term" value="P:endocytic recycling"/>
    <property type="evidence" value="ECO:0007669"/>
    <property type="project" value="InterPro"/>
</dbReference>
<keyword evidence="3" id="KW-0813">Transport</keyword>
<evidence type="ECO:0000256" key="1">
    <source>
        <dbReference type="ARBA" id="ARBA00004177"/>
    </source>
</evidence>
<dbReference type="PANTHER" id="PTHR13673:SF0">
    <property type="entry name" value="VPS35 ENDOSOMAL PROTEIN-SORTING FACTOR-LIKE"/>
    <property type="match status" value="1"/>
</dbReference>
<accession>A0A843TRL3</accession>
<keyword evidence="5" id="KW-0653">Protein transport</keyword>
<name>A0A843TRL3_COLES</name>
<evidence type="ECO:0000256" key="5">
    <source>
        <dbReference type="ARBA" id="ARBA00022927"/>
    </source>
</evidence>
<dbReference type="InterPro" id="IPR029705">
    <property type="entry name" value="VPS35L"/>
</dbReference>
<dbReference type="EMBL" id="NMUH01000119">
    <property type="protein sequence ID" value="MQL72084.1"/>
    <property type="molecule type" value="Genomic_DNA"/>
</dbReference>
<gene>
    <name evidence="6" type="ORF">Taro_004424</name>
</gene>
<evidence type="ECO:0000313" key="6">
    <source>
        <dbReference type="EMBL" id="MQL72084.1"/>
    </source>
</evidence>
<organism evidence="6 7">
    <name type="scientific">Colocasia esculenta</name>
    <name type="common">Wild taro</name>
    <name type="synonym">Arum esculentum</name>
    <dbReference type="NCBI Taxonomy" id="4460"/>
    <lineage>
        <taxon>Eukaryota</taxon>
        <taxon>Viridiplantae</taxon>
        <taxon>Streptophyta</taxon>
        <taxon>Embryophyta</taxon>
        <taxon>Tracheophyta</taxon>
        <taxon>Spermatophyta</taxon>
        <taxon>Magnoliopsida</taxon>
        <taxon>Liliopsida</taxon>
        <taxon>Araceae</taxon>
        <taxon>Aroideae</taxon>
        <taxon>Colocasieae</taxon>
        <taxon>Colocasia</taxon>
    </lineage>
</organism>